<keyword evidence="3" id="KW-0809">Transit peptide</keyword>
<gene>
    <name evidence="10" type="ORF">PHYEVI_LOCUS4203</name>
</gene>
<feature type="region of interest" description="Disordered" evidence="9">
    <location>
        <begin position="176"/>
        <end position="198"/>
    </location>
</feature>
<organism evidence="10 11">
    <name type="scientific">Phyllotreta striolata</name>
    <name type="common">Striped flea beetle</name>
    <name type="synonym">Crioceris striolata</name>
    <dbReference type="NCBI Taxonomy" id="444603"/>
    <lineage>
        <taxon>Eukaryota</taxon>
        <taxon>Metazoa</taxon>
        <taxon>Ecdysozoa</taxon>
        <taxon>Arthropoda</taxon>
        <taxon>Hexapoda</taxon>
        <taxon>Insecta</taxon>
        <taxon>Pterygota</taxon>
        <taxon>Neoptera</taxon>
        <taxon>Endopterygota</taxon>
        <taxon>Coleoptera</taxon>
        <taxon>Polyphaga</taxon>
        <taxon>Cucujiformia</taxon>
        <taxon>Chrysomeloidea</taxon>
        <taxon>Chrysomelidae</taxon>
        <taxon>Galerucinae</taxon>
        <taxon>Alticini</taxon>
        <taxon>Phyllotreta</taxon>
    </lineage>
</organism>
<evidence type="ECO:0000256" key="7">
    <source>
        <dbReference type="ARBA" id="ARBA00035192"/>
    </source>
</evidence>
<comment type="subcellular location">
    <subcellularLocation>
        <location evidence="1">Mitochondrion</location>
    </subcellularLocation>
</comment>
<evidence type="ECO:0000256" key="1">
    <source>
        <dbReference type="ARBA" id="ARBA00004173"/>
    </source>
</evidence>
<reference evidence="10" key="1">
    <citation type="submission" date="2022-01" db="EMBL/GenBank/DDBJ databases">
        <authorList>
            <person name="King R."/>
        </authorList>
    </citation>
    <scope>NUCLEOTIDE SEQUENCE</scope>
</reference>
<dbReference type="Proteomes" id="UP001153712">
    <property type="component" value="Chromosome 15"/>
</dbReference>
<dbReference type="PANTHER" id="PTHR13359">
    <property type="entry name" value="39S RIBOSOMAL PROTEIN L40, MITOCHONDRIAL"/>
    <property type="match status" value="1"/>
</dbReference>
<evidence type="ECO:0000313" key="11">
    <source>
        <dbReference type="Proteomes" id="UP001153712"/>
    </source>
</evidence>
<evidence type="ECO:0000256" key="2">
    <source>
        <dbReference type="ARBA" id="ARBA00009360"/>
    </source>
</evidence>
<dbReference type="FunFam" id="6.10.250.3440:FF:000001">
    <property type="entry name" value="Mitochondrial ribosomal protein L40"/>
    <property type="match status" value="1"/>
</dbReference>
<keyword evidence="11" id="KW-1185">Reference proteome</keyword>
<evidence type="ECO:0000256" key="4">
    <source>
        <dbReference type="ARBA" id="ARBA00022980"/>
    </source>
</evidence>
<dbReference type="InterPro" id="IPR039145">
    <property type="entry name" value="Ribosomal_mL40_metazoa/plant"/>
</dbReference>
<sequence>MSINNLVTNLSRLTIKSLPITRWVHSSNPLLFKTTPILLGEPLKKKKRMDPAIVRAREERKKKKLEKAIRKLEKHARKLKPIGECEIPFDLLDTLNERKRSLPALSSEILDKRALLEKRWANYKREQRLIDVQMLDRIQYSQQRALDELRKESEELYQEAIQPDLLLMPYKVEGPVETPPIENYKSPDGDYKDVSKVW</sequence>
<keyword evidence="6" id="KW-0687">Ribonucleoprotein</keyword>
<evidence type="ECO:0000256" key="9">
    <source>
        <dbReference type="SAM" id="MobiDB-lite"/>
    </source>
</evidence>
<name>A0A9N9TMW6_PHYSR</name>
<dbReference type="Gene3D" id="6.10.250.3440">
    <property type="match status" value="1"/>
</dbReference>
<dbReference type="GO" id="GO:0005762">
    <property type="term" value="C:mitochondrial large ribosomal subunit"/>
    <property type="evidence" value="ECO:0007669"/>
    <property type="project" value="InterPro"/>
</dbReference>
<evidence type="ECO:0000313" key="10">
    <source>
        <dbReference type="EMBL" id="CAG9857804.1"/>
    </source>
</evidence>
<dbReference type="InterPro" id="IPR019192">
    <property type="entry name" value="Ribosomal_mL40"/>
</dbReference>
<dbReference type="PANTHER" id="PTHR13359:SF2">
    <property type="entry name" value="LARGE RIBOSOMAL SUBUNIT PROTEIN ML40"/>
    <property type="match status" value="1"/>
</dbReference>
<accession>A0A9N9TMW6</accession>
<feature type="compositionally biased region" description="Basic and acidic residues" evidence="9">
    <location>
        <begin position="185"/>
        <end position="198"/>
    </location>
</feature>
<evidence type="ECO:0000256" key="5">
    <source>
        <dbReference type="ARBA" id="ARBA00023128"/>
    </source>
</evidence>
<comment type="similarity">
    <text evidence="2">Belongs to the mitochondrion-specific ribosomal protein mL40 family.</text>
</comment>
<protein>
    <recommendedName>
        <fullName evidence="7">Large ribosomal subunit protein mL40</fullName>
    </recommendedName>
    <alternativeName>
        <fullName evidence="8">39S ribosomal protein L40, mitochondrial</fullName>
    </alternativeName>
</protein>
<dbReference type="AlphaFoldDB" id="A0A9N9TMW6"/>
<dbReference type="Pfam" id="PF09812">
    <property type="entry name" value="MRP-L28"/>
    <property type="match status" value="1"/>
</dbReference>
<evidence type="ECO:0000256" key="8">
    <source>
        <dbReference type="ARBA" id="ARBA00083752"/>
    </source>
</evidence>
<dbReference type="OrthoDB" id="5977625at2759"/>
<evidence type="ECO:0000256" key="3">
    <source>
        <dbReference type="ARBA" id="ARBA00022946"/>
    </source>
</evidence>
<keyword evidence="5" id="KW-0496">Mitochondrion</keyword>
<evidence type="ECO:0000256" key="6">
    <source>
        <dbReference type="ARBA" id="ARBA00023274"/>
    </source>
</evidence>
<dbReference type="EMBL" id="OU900108">
    <property type="protein sequence ID" value="CAG9857804.1"/>
    <property type="molecule type" value="Genomic_DNA"/>
</dbReference>
<proteinExistence type="inferred from homology"/>
<keyword evidence="4" id="KW-0689">Ribosomal protein</keyword>